<evidence type="ECO:0000313" key="7">
    <source>
        <dbReference type="EMBL" id="MDQ2067910.1"/>
    </source>
</evidence>
<dbReference type="SUPFAM" id="SSF103025">
    <property type="entry name" value="Folate-binding domain"/>
    <property type="match status" value="1"/>
</dbReference>
<dbReference type="InterPro" id="IPR028896">
    <property type="entry name" value="GcvT/YgfZ/DmdA"/>
</dbReference>
<feature type="domain" description="Aminomethyltransferase C-terminal" evidence="5">
    <location>
        <begin position="857"/>
        <end position="939"/>
    </location>
</feature>
<comment type="caution">
    <text evidence="7">The sequence shown here is derived from an EMBL/GenBank/DDBJ whole genome shotgun (WGS) entry which is preliminary data.</text>
</comment>
<protein>
    <submittedName>
        <fullName evidence="7">2Fe-2S iron-sulfur cluster-binding protein</fullName>
    </submittedName>
</protein>
<dbReference type="InterPro" id="IPR041854">
    <property type="entry name" value="BFD-like_2Fe2S-bd_dom_sf"/>
</dbReference>
<evidence type="ECO:0000259" key="4">
    <source>
        <dbReference type="Pfam" id="PF07992"/>
    </source>
</evidence>
<organism evidence="7 8">
    <name type="scientific">Pseudogemmobacter lacusdianii</name>
    <dbReference type="NCBI Taxonomy" id="3069608"/>
    <lineage>
        <taxon>Bacteria</taxon>
        <taxon>Pseudomonadati</taxon>
        <taxon>Pseudomonadota</taxon>
        <taxon>Alphaproteobacteria</taxon>
        <taxon>Rhodobacterales</taxon>
        <taxon>Paracoccaceae</taxon>
        <taxon>Pseudogemmobacter</taxon>
    </lineage>
</organism>
<dbReference type="InterPro" id="IPR023753">
    <property type="entry name" value="FAD/NAD-binding_dom"/>
</dbReference>
<dbReference type="InterPro" id="IPR041117">
    <property type="entry name" value="SoxA_A3"/>
</dbReference>
<dbReference type="Proteomes" id="UP001239680">
    <property type="component" value="Unassembled WGS sequence"/>
</dbReference>
<evidence type="ECO:0000259" key="3">
    <source>
        <dbReference type="Pfam" id="PF01571"/>
    </source>
</evidence>
<comment type="similarity">
    <text evidence="1">Belongs to the GcvT family.</text>
</comment>
<keyword evidence="2" id="KW-0560">Oxidoreductase</keyword>
<name>A0ABU0W1L2_9RHOB</name>
<dbReference type="Gene3D" id="1.10.10.1100">
    <property type="entry name" value="BFD-like [2Fe-2S]-binding domain"/>
    <property type="match status" value="1"/>
</dbReference>
<accession>A0ABU0W1L2</accession>
<evidence type="ECO:0000259" key="5">
    <source>
        <dbReference type="Pfam" id="PF08669"/>
    </source>
</evidence>
<dbReference type="SUPFAM" id="SSF51905">
    <property type="entry name" value="FAD/NAD(P)-binding domain"/>
    <property type="match status" value="1"/>
</dbReference>
<dbReference type="Gene3D" id="3.50.50.60">
    <property type="entry name" value="FAD/NAD(P)-binding domain"/>
    <property type="match status" value="2"/>
</dbReference>
<dbReference type="InterPro" id="IPR029043">
    <property type="entry name" value="GcvT/YgfZ_C"/>
</dbReference>
<feature type="domain" description="SoxA A3" evidence="6">
    <location>
        <begin position="470"/>
        <end position="554"/>
    </location>
</feature>
<dbReference type="InterPro" id="IPR042204">
    <property type="entry name" value="2Fe-2S-bd_N"/>
</dbReference>
<dbReference type="InterPro" id="IPR036188">
    <property type="entry name" value="FAD/NAD-bd_sf"/>
</dbReference>
<dbReference type="Pfam" id="PF08669">
    <property type="entry name" value="GCV_T_C"/>
    <property type="match status" value="1"/>
</dbReference>
<dbReference type="PRINTS" id="PR00411">
    <property type="entry name" value="PNDRDTASEI"/>
</dbReference>
<sequence>MSGWRVETQGWAVDRSRPVRFTFDGKSVSGFAGDSLASALLAAGVTTVGRSFKYHRPRGFWSAGAEEPNGMADILGTPHRVNVQMTVEPAQDGMVLRSINGRPSAEKDRNAFIDRFARFIPAAFYYKTFMFPDWHMFEPRIRAMAGLGALDPAAEGHLPTAQANAFCDLLVIGAGPAGLTAALKAAEAGRKVILCDDQPVAGGSLLYREALIDGVAGPDWAAAAVARLRELGAQVMLQTTAFGRYEHGLTGLAESLGQGDAPRLWRVRAAETLLASGAIERGLPFANNDRPGVMSAMAALQYLRRYGVAVGRRIIVATNNGIAYEAAQALALAGAHVTVIDPRADAPACDLPRRRDRIEAVIGRNGVEAVLLASGEKIAADAVIASGGFTPTVHLYSQAQGKLRFDEAIQGFVPERKVTGLSVIGAANGAFGLAEVLADAAAAVGAVSPKAEGPHWPFKIDAAWPAPKAKGRIWLDLQNDVTAKDVELAARENFVSVEHLKRYTTLGMANDQGKTSNLPGLALMAQLTGRSIQETGTTTYRPPFVPIPLASFAGIRGGQLMNPVRRLPLEAEHRSDGALFREYGGWLRPAWFGKGEEAEAVNREAKAARESVGLFDGSPLGKIEVIGPDAGKFLDFIYYNTMSTLKPGRCRYGFMLTEQGAVYDDGVLVRLDENRFIVSCSSSHTQGVALLLEEWRQDSFDRARVQIHDATSRYATLTVTGPKSKALLEAVGLGADLSDEALPHMALTYGAFGGEPVRITRVSFTGDRSYELSIRADRALPLWRALKETGRAFDAVLLGGEALMVLRAEKGYIVIGKDTDGRTRPMDLGVSGPFEKKRGEYLGKRSLHLPAVSDQARAYVGLESLTGEVLPCGAHAVERNGSAKRSIGFVTTSHFSPNLSRPIALGLVENGASRIGEILELHHLGKSLKARIAPVCAFDPEGKRLHA</sequence>
<dbReference type="Gene3D" id="3.10.20.440">
    <property type="entry name" value="2Fe-2S iron-sulphur cluster binding domain, sarcosine oxidase, alpha subunit, N-terminal domain"/>
    <property type="match status" value="1"/>
</dbReference>
<dbReference type="Pfam" id="PF07992">
    <property type="entry name" value="Pyr_redox_2"/>
    <property type="match status" value="1"/>
</dbReference>
<feature type="domain" description="GCVT N-terminal" evidence="3">
    <location>
        <begin position="571"/>
        <end position="831"/>
    </location>
</feature>
<dbReference type="Pfam" id="PF17806">
    <property type="entry name" value="SO_alpha_A3"/>
    <property type="match status" value="1"/>
</dbReference>
<gene>
    <name evidence="7" type="ORF">Q9295_16160</name>
</gene>
<feature type="domain" description="FAD/NAD(P)-binding" evidence="4">
    <location>
        <begin position="168"/>
        <end position="383"/>
    </location>
</feature>
<dbReference type="InterPro" id="IPR006222">
    <property type="entry name" value="GCVT_N"/>
</dbReference>
<dbReference type="Pfam" id="PF01571">
    <property type="entry name" value="GCV_T"/>
    <property type="match status" value="1"/>
</dbReference>
<dbReference type="Gene3D" id="3.30.1360.120">
    <property type="entry name" value="Probable tRNA modification gtpase trme, domain 1"/>
    <property type="match status" value="1"/>
</dbReference>
<dbReference type="Pfam" id="PF13510">
    <property type="entry name" value="Fer2_4"/>
    <property type="match status" value="1"/>
</dbReference>
<evidence type="ECO:0000256" key="2">
    <source>
        <dbReference type="ARBA" id="ARBA00023002"/>
    </source>
</evidence>
<proteinExistence type="inferred from homology"/>
<reference evidence="7 8" key="1">
    <citation type="submission" date="2023-08" db="EMBL/GenBank/DDBJ databases">
        <title>Characterization of two Paracoccaceae strains isolated from Phycosphere and proposal of Xinfangfangia lacusdiani sp. nov.</title>
        <authorList>
            <person name="Deng Y."/>
            <person name="Zhang Y.Q."/>
        </authorList>
    </citation>
    <scope>NUCLEOTIDE SEQUENCE [LARGE SCALE GENOMIC DNA]</scope>
    <source>
        <strain evidence="7 8">CPCC 101601</strain>
    </source>
</reference>
<keyword evidence="8" id="KW-1185">Reference proteome</keyword>
<dbReference type="PANTHER" id="PTHR43757:SF2">
    <property type="entry name" value="AMINOMETHYLTRANSFERASE, MITOCHONDRIAL"/>
    <property type="match status" value="1"/>
</dbReference>
<evidence type="ECO:0000259" key="6">
    <source>
        <dbReference type="Pfam" id="PF17806"/>
    </source>
</evidence>
<dbReference type="InterPro" id="IPR027266">
    <property type="entry name" value="TrmE/GcvT-like"/>
</dbReference>
<dbReference type="SUPFAM" id="SSF101790">
    <property type="entry name" value="Aminomethyltransferase beta-barrel domain"/>
    <property type="match status" value="1"/>
</dbReference>
<evidence type="ECO:0000313" key="8">
    <source>
        <dbReference type="Proteomes" id="UP001239680"/>
    </source>
</evidence>
<dbReference type="RefSeq" id="WP_306681621.1">
    <property type="nucleotide sequence ID" value="NZ_JAVDBT010000018.1"/>
</dbReference>
<dbReference type="InterPro" id="IPR013977">
    <property type="entry name" value="GcvT_C"/>
</dbReference>
<dbReference type="PRINTS" id="PR00368">
    <property type="entry name" value="FADPNR"/>
</dbReference>
<dbReference type="PANTHER" id="PTHR43757">
    <property type="entry name" value="AMINOMETHYLTRANSFERASE"/>
    <property type="match status" value="1"/>
</dbReference>
<dbReference type="EMBL" id="JAVDBT010000018">
    <property type="protein sequence ID" value="MDQ2067910.1"/>
    <property type="molecule type" value="Genomic_DNA"/>
</dbReference>
<evidence type="ECO:0000256" key="1">
    <source>
        <dbReference type="ARBA" id="ARBA00008609"/>
    </source>
</evidence>